<dbReference type="Pfam" id="PF04117">
    <property type="entry name" value="Mpv17_PMP22"/>
    <property type="match status" value="1"/>
</dbReference>
<evidence type="ECO:0000256" key="4">
    <source>
        <dbReference type="ARBA" id="ARBA00022989"/>
    </source>
</evidence>
<evidence type="ECO:0000256" key="3">
    <source>
        <dbReference type="ARBA" id="ARBA00022692"/>
    </source>
</evidence>
<comment type="subcellular location">
    <subcellularLocation>
        <location evidence="1">Membrane</location>
        <topology evidence="1">Multi-pass membrane protein</topology>
    </subcellularLocation>
</comment>
<organism evidence="7">
    <name type="scientific">Fabrea salina</name>
    <dbReference type="NCBI Taxonomy" id="342563"/>
    <lineage>
        <taxon>Eukaryota</taxon>
        <taxon>Sar</taxon>
        <taxon>Alveolata</taxon>
        <taxon>Ciliophora</taxon>
        <taxon>Postciliodesmatophora</taxon>
        <taxon>Heterotrichea</taxon>
        <taxon>Heterotrichida</taxon>
        <taxon>Fabreidae</taxon>
        <taxon>Fabrea</taxon>
    </lineage>
</organism>
<dbReference type="GO" id="GO:0016020">
    <property type="term" value="C:membrane"/>
    <property type="evidence" value="ECO:0007669"/>
    <property type="project" value="UniProtKB-SubCell"/>
</dbReference>
<keyword evidence="4 6" id="KW-1133">Transmembrane helix</keyword>
<dbReference type="GO" id="GO:0005739">
    <property type="term" value="C:mitochondrion"/>
    <property type="evidence" value="ECO:0007669"/>
    <property type="project" value="TreeGrafter"/>
</dbReference>
<evidence type="ECO:0000256" key="6">
    <source>
        <dbReference type="RuleBase" id="RU363053"/>
    </source>
</evidence>
<keyword evidence="5 6" id="KW-0472">Membrane</keyword>
<gene>
    <name evidence="7" type="ORF">FSAL1345_LOCUS978</name>
</gene>
<dbReference type="PANTHER" id="PTHR11266">
    <property type="entry name" value="PEROXISOMAL MEMBRANE PROTEIN 2, PXMP2 MPV17"/>
    <property type="match status" value="1"/>
</dbReference>
<dbReference type="AlphaFoldDB" id="A0A7S3IAM9"/>
<proteinExistence type="inferred from homology"/>
<name>A0A7S3IAM9_9CILI</name>
<evidence type="ECO:0000256" key="5">
    <source>
        <dbReference type="ARBA" id="ARBA00023136"/>
    </source>
</evidence>
<evidence type="ECO:0008006" key="8">
    <source>
        <dbReference type="Google" id="ProtNLM"/>
    </source>
</evidence>
<keyword evidence="3 6" id="KW-0812">Transmembrane</keyword>
<evidence type="ECO:0000313" key="7">
    <source>
        <dbReference type="EMBL" id="CAE0317709.1"/>
    </source>
</evidence>
<evidence type="ECO:0000256" key="1">
    <source>
        <dbReference type="ARBA" id="ARBA00004141"/>
    </source>
</evidence>
<comment type="caution">
    <text evidence="6">Lacks conserved residue(s) required for the propagation of feature annotation.</text>
</comment>
<dbReference type="InterPro" id="IPR007248">
    <property type="entry name" value="Mpv17_PMP22"/>
</dbReference>
<protein>
    <recommendedName>
        <fullName evidence="8">Mpv17-like protein</fullName>
    </recommendedName>
</protein>
<evidence type="ECO:0000256" key="2">
    <source>
        <dbReference type="ARBA" id="ARBA00006824"/>
    </source>
</evidence>
<reference evidence="7" key="1">
    <citation type="submission" date="2021-01" db="EMBL/GenBank/DDBJ databases">
        <authorList>
            <person name="Corre E."/>
            <person name="Pelletier E."/>
            <person name="Niang G."/>
            <person name="Scheremetjew M."/>
            <person name="Finn R."/>
            <person name="Kale V."/>
            <person name="Holt S."/>
            <person name="Cochrane G."/>
            <person name="Meng A."/>
            <person name="Brown T."/>
            <person name="Cohen L."/>
        </authorList>
    </citation>
    <scope>NUCLEOTIDE SEQUENCE</scope>
</reference>
<sequence length="186" mass="21584">MASAIWKSYCKLLDRRPIFTQVVSGAVLTWFADWVSQTYLEDEAKYDKRRGAVLAAYGGIEVPLEGMFWFPFLEKVVGHSNQLGSVIKKTVLDQFLFTPCEVFVFMKWTNSLESREETFSEKLKRDFSITLMGIYTMWIPLSFATFMLVPLRFRAVFGCFCDLFSDTFMAFAAHNDLQTKLKKYFS</sequence>
<dbReference type="EMBL" id="HBIF01001144">
    <property type="protein sequence ID" value="CAE0317709.1"/>
    <property type="molecule type" value="Transcribed_RNA"/>
</dbReference>
<accession>A0A7S3IAM9</accession>
<dbReference type="PANTHER" id="PTHR11266:SF17">
    <property type="entry name" value="PROTEIN MPV17"/>
    <property type="match status" value="1"/>
</dbReference>
<feature type="transmembrane region" description="Helical" evidence="6">
    <location>
        <begin position="129"/>
        <end position="149"/>
    </location>
</feature>
<comment type="similarity">
    <text evidence="2 6">Belongs to the peroxisomal membrane protein PXMP2/4 family.</text>
</comment>